<keyword evidence="2" id="KW-1185">Reference proteome</keyword>
<organism evidence="1 2">
    <name type="scientific">Texcoconibacillus texcoconensis</name>
    <dbReference type="NCBI Taxonomy" id="1095777"/>
    <lineage>
        <taxon>Bacteria</taxon>
        <taxon>Bacillati</taxon>
        <taxon>Bacillota</taxon>
        <taxon>Bacilli</taxon>
        <taxon>Bacillales</taxon>
        <taxon>Bacillaceae</taxon>
        <taxon>Texcoconibacillus</taxon>
    </lineage>
</organism>
<reference evidence="1 2" key="1">
    <citation type="submission" date="2020-08" db="EMBL/GenBank/DDBJ databases">
        <title>Genomic Encyclopedia of Type Strains, Phase IV (KMG-IV): sequencing the most valuable type-strain genomes for metagenomic binning, comparative biology and taxonomic classification.</title>
        <authorList>
            <person name="Goeker M."/>
        </authorList>
    </citation>
    <scope>NUCLEOTIDE SEQUENCE [LARGE SCALE GENOMIC DNA]</scope>
    <source>
        <strain evidence="1 2">DSM 24696</strain>
    </source>
</reference>
<dbReference type="EMBL" id="JACHHB010000002">
    <property type="protein sequence ID" value="MBB5172448.1"/>
    <property type="molecule type" value="Genomic_DNA"/>
</dbReference>
<evidence type="ECO:0000313" key="2">
    <source>
        <dbReference type="Proteomes" id="UP000551878"/>
    </source>
</evidence>
<accession>A0A840QM52</accession>
<dbReference type="AlphaFoldDB" id="A0A840QM52"/>
<gene>
    <name evidence="1" type="ORF">HNQ41_000592</name>
</gene>
<evidence type="ECO:0000313" key="1">
    <source>
        <dbReference type="EMBL" id="MBB5172448.1"/>
    </source>
</evidence>
<name>A0A840QM52_9BACI</name>
<comment type="caution">
    <text evidence="1">The sequence shown here is derived from an EMBL/GenBank/DDBJ whole genome shotgun (WGS) entry which is preliminary data.</text>
</comment>
<dbReference type="Proteomes" id="UP000551878">
    <property type="component" value="Unassembled WGS sequence"/>
</dbReference>
<sequence>MILKRYIANVVGTMAEEKERCANSRTQFRSVGKRGYHWAGRVVLPIVCEGQRDMYVA</sequence>
<proteinExistence type="predicted"/>
<protein>
    <submittedName>
        <fullName evidence="1">Uncharacterized protein</fullName>
    </submittedName>
</protein>